<keyword evidence="1" id="KW-0175">Coiled coil</keyword>
<organism evidence="3 4">
    <name type="scientific">Maribrevibacterium harenarium</name>
    <dbReference type="NCBI Taxonomy" id="2589817"/>
    <lineage>
        <taxon>Bacteria</taxon>
        <taxon>Pseudomonadati</taxon>
        <taxon>Pseudomonadota</taxon>
        <taxon>Gammaproteobacteria</taxon>
        <taxon>Oceanospirillales</taxon>
        <taxon>Oceanospirillaceae</taxon>
        <taxon>Maribrevibacterium</taxon>
    </lineage>
</organism>
<feature type="transmembrane region" description="Helical" evidence="2">
    <location>
        <begin position="25"/>
        <end position="46"/>
    </location>
</feature>
<evidence type="ECO:0000256" key="1">
    <source>
        <dbReference type="SAM" id="Coils"/>
    </source>
</evidence>
<comment type="caution">
    <text evidence="3">The sequence shown here is derived from an EMBL/GenBank/DDBJ whole genome shotgun (WGS) entry which is preliminary data.</text>
</comment>
<dbReference type="OrthoDB" id="6195508at2"/>
<dbReference type="EMBL" id="VFRR01000005">
    <property type="protein sequence ID" value="TPE54460.1"/>
    <property type="molecule type" value="Genomic_DNA"/>
</dbReference>
<keyword evidence="2" id="KW-0472">Membrane</keyword>
<protein>
    <submittedName>
        <fullName evidence="3">Uncharacterized protein</fullName>
    </submittedName>
</protein>
<accession>A0A501X1V6</accession>
<reference evidence="3 4" key="1">
    <citation type="submission" date="2019-06" db="EMBL/GenBank/DDBJ databases">
        <title>A novel bacterium of genus Marinomonas, isolated from coastal sand.</title>
        <authorList>
            <person name="Huang H."/>
            <person name="Mo K."/>
            <person name="Hu Y."/>
        </authorList>
    </citation>
    <scope>NUCLEOTIDE SEQUENCE [LARGE SCALE GENOMIC DNA]</scope>
    <source>
        <strain evidence="3 4">HB171799</strain>
    </source>
</reference>
<sequence length="185" mass="20264">MARKPEAAPEEVQEKPKRKLPLGKIAGFGGTFLLSVAVSSGITIWLTSNGDVGELISSQINDTEAQIQALRQEIEIQNATITALQEESEVLRTYLRHSSSTALKNILVNQEENIQGFLAVMRQAIGDLGDMLPQSSEWETLYQYQTDLALKASMERATLLRLLKTGEPPKIEPSLPAQSGDTTAQ</sequence>
<dbReference type="RefSeq" id="WP_140587412.1">
    <property type="nucleotide sequence ID" value="NZ_VFRR01000005.1"/>
</dbReference>
<dbReference type="Proteomes" id="UP000315901">
    <property type="component" value="Unassembled WGS sequence"/>
</dbReference>
<keyword evidence="2" id="KW-1133">Transmembrane helix</keyword>
<evidence type="ECO:0000256" key="2">
    <source>
        <dbReference type="SAM" id="Phobius"/>
    </source>
</evidence>
<proteinExistence type="predicted"/>
<keyword evidence="2" id="KW-0812">Transmembrane</keyword>
<gene>
    <name evidence="3" type="ORF">FJM67_04155</name>
</gene>
<evidence type="ECO:0000313" key="3">
    <source>
        <dbReference type="EMBL" id="TPE54460.1"/>
    </source>
</evidence>
<evidence type="ECO:0000313" key="4">
    <source>
        <dbReference type="Proteomes" id="UP000315901"/>
    </source>
</evidence>
<dbReference type="AlphaFoldDB" id="A0A501X1V6"/>
<name>A0A501X1V6_9GAMM</name>
<keyword evidence="4" id="KW-1185">Reference proteome</keyword>
<feature type="coiled-coil region" evidence="1">
    <location>
        <begin position="53"/>
        <end position="87"/>
    </location>
</feature>